<keyword evidence="1" id="KW-0853">WD repeat</keyword>
<reference evidence="4" key="2">
    <citation type="submission" date="2025-08" db="UniProtKB">
        <authorList>
            <consortium name="Ensembl"/>
        </authorList>
    </citation>
    <scope>IDENTIFICATION</scope>
</reference>
<dbReference type="InterPro" id="IPR050459">
    <property type="entry name" value="WD_repeat_RBAP46/RBAP48/MSI1"/>
</dbReference>
<keyword evidence="5" id="KW-1185">Reference proteome</keyword>
<dbReference type="Ensembl" id="ENSPEMT00000033613.1">
    <property type="protein sequence ID" value="ENSPEMP00000034737.1"/>
    <property type="gene ID" value="ENSPEMG00000025963.1"/>
</dbReference>
<evidence type="ECO:0000313" key="5">
    <source>
        <dbReference type="Proteomes" id="UP000694547"/>
    </source>
</evidence>
<dbReference type="InterPro" id="IPR015943">
    <property type="entry name" value="WD40/YVTN_repeat-like_dom_sf"/>
</dbReference>
<name>A0A8C8UP31_PERMB</name>
<dbReference type="AlphaFoldDB" id="A0A8C8UP31"/>
<dbReference type="Proteomes" id="UP000694547">
    <property type="component" value="Chromosome 9"/>
</dbReference>
<evidence type="ECO:0000256" key="2">
    <source>
        <dbReference type="ARBA" id="ARBA00022737"/>
    </source>
</evidence>
<dbReference type="PANTHER" id="PTHR22850">
    <property type="entry name" value="WD40 REPEAT FAMILY"/>
    <property type="match status" value="1"/>
</dbReference>
<dbReference type="Gene3D" id="2.130.10.10">
    <property type="entry name" value="YVTN repeat-like/Quinoprotein amine dehydrogenase"/>
    <property type="match status" value="1"/>
</dbReference>
<evidence type="ECO:0000256" key="1">
    <source>
        <dbReference type="ARBA" id="ARBA00022574"/>
    </source>
</evidence>
<sequence>MASKEMFEDPVVERVINEEYKIWKKNTLFLYDLVMTHALQWPSLTIQWLPELTIVQAKQRFYFSGFGLLLITADSLVPADQTPQIPHTNGPAEFFLPFETL</sequence>
<proteinExistence type="predicted"/>
<dbReference type="InterPro" id="IPR022052">
    <property type="entry name" value="Histone-bd_RBBP4-like_N"/>
</dbReference>
<organism evidence="4 5">
    <name type="scientific">Peromyscus maniculatus bairdii</name>
    <name type="common">Prairie deer mouse</name>
    <dbReference type="NCBI Taxonomy" id="230844"/>
    <lineage>
        <taxon>Eukaryota</taxon>
        <taxon>Metazoa</taxon>
        <taxon>Chordata</taxon>
        <taxon>Craniata</taxon>
        <taxon>Vertebrata</taxon>
        <taxon>Euteleostomi</taxon>
        <taxon>Mammalia</taxon>
        <taxon>Eutheria</taxon>
        <taxon>Euarchontoglires</taxon>
        <taxon>Glires</taxon>
        <taxon>Rodentia</taxon>
        <taxon>Myomorpha</taxon>
        <taxon>Muroidea</taxon>
        <taxon>Cricetidae</taxon>
        <taxon>Neotominae</taxon>
        <taxon>Peromyscus</taxon>
    </lineage>
</organism>
<evidence type="ECO:0000259" key="3">
    <source>
        <dbReference type="Pfam" id="PF12265"/>
    </source>
</evidence>
<protein>
    <recommendedName>
        <fullName evidence="3">Histone-binding protein RBBP4-like N-terminal domain-containing protein</fullName>
    </recommendedName>
</protein>
<accession>A0A8C8UP31</accession>
<reference evidence="4 5" key="1">
    <citation type="submission" date="2018-10" db="EMBL/GenBank/DDBJ databases">
        <title>Improved assembly of the deer mouse Peromyscus maniculatus genome.</title>
        <authorList>
            <person name="Lassance J.-M."/>
            <person name="Hoekstra H.E."/>
        </authorList>
    </citation>
    <scope>NUCLEOTIDE SEQUENCE [LARGE SCALE GENOMIC DNA]</scope>
</reference>
<reference evidence="4" key="3">
    <citation type="submission" date="2025-09" db="UniProtKB">
        <authorList>
            <consortium name="Ensembl"/>
        </authorList>
    </citation>
    <scope>IDENTIFICATION</scope>
</reference>
<dbReference type="Pfam" id="PF12265">
    <property type="entry name" value="CAF1C_H4-bd"/>
    <property type="match status" value="1"/>
</dbReference>
<evidence type="ECO:0000313" key="4">
    <source>
        <dbReference type="Ensembl" id="ENSPEMP00000034737.1"/>
    </source>
</evidence>
<keyword evidence="2" id="KW-0677">Repeat</keyword>
<feature type="domain" description="Histone-binding protein RBBP4-like N-terminal" evidence="3">
    <location>
        <begin position="18"/>
        <end position="63"/>
    </location>
</feature>
<dbReference type="GeneTree" id="ENSGT00940000154748"/>